<reference evidence="2 3" key="1">
    <citation type="submission" date="2019-07" db="EMBL/GenBank/DDBJ databases">
        <title>Microbispora hainanensis DSM 45428.</title>
        <authorList>
            <person name="Thawai C."/>
        </authorList>
    </citation>
    <scope>NUCLEOTIDE SEQUENCE [LARGE SCALE GENOMIC DNA]</scope>
    <source>
        <strain evidence="2 3">DSM 45428</strain>
    </source>
</reference>
<evidence type="ECO:0000256" key="1">
    <source>
        <dbReference type="SAM" id="MobiDB-lite"/>
    </source>
</evidence>
<evidence type="ECO:0000313" key="3">
    <source>
        <dbReference type="Proteomes" id="UP000316541"/>
    </source>
</evidence>
<gene>
    <name evidence="2" type="ORF">FLX08_02760</name>
</gene>
<accession>A0A544Z4Q5</accession>
<dbReference type="RefSeq" id="WP_142616572.1">
    <property type="nucleotide sequence ID" value="NZ_VIRM01000002.1"/>
</dbReference>
<comment type="caution">
    <text evidence="2">The sequence shown here is derived from an EMBL/GenBank/DDBJ whole genome shotgun (WGS) entry which is preliminary data.</text>
</comment>
<name>A0A544Z4Q5_9ACTN</name>
<proteinExistence type="predicted"/>
<dbReference type="EMBL" id="VIRM01000002">
    <property type="protein sequence ID" value="TQS24005.1"/>
    <property type="molecule type" value="Genomic_DNA"/>
</dbReference>
<protein>
    <submittedName>
        <fullName evidence="2">Uncharacterized protein</fullName>
    </submittedName>
</protein>
<evidence type="ECO:0000313" key="2">
    <source>
        <dbReference type="EMBL" id="TQS24005.1"/>
    </source>
</evidence>
<dbReference type="AlphaFoldDB" id="A0A544Z4Q5"/>
<dbReference type="Proteomes" id="UP000316541">
    <property type="component" value="Unassembled WGS sequence"/>
</dbReference>
<sequence length="260" mass="27624">MRPALAPATAAPLASARTPLLPARMLPTRMLPLPGRVLPARTPLLPARVLLLAACALLVSACAAPDADRGFTPGGGMEPAAVAAPETPGPQPGTETVTAAPGLTIEIEWPDEPDPKRSAVIKAFADDFTAQWRAVGTSGRDRSYAKGIDARSSAYMDALTWVQGFLKDRQSARGVAKLYALRVPAVMGRGAEADGCVDLTGVRLTDQEGTPLARQPAWLKRPRAVFLQTAGLGQGDDGAWRIRLYRHAAYPDERAKECVR</sequence>
<feature type="region of interest" description="Disordered" evidence="1">
    <location>
        <begin position="73"/>
        <end position="93"/>
    </location>
</feature>
<organism evidence="2 3">
    <name type="scientific">Microbispora hainanensis</name>
    <dbReference type="NCBI Taxonomy" id="568844"/>
    <lineage>
        <taxon>Bacteria</taxon>
        <taxon>Bacillati</taxon>
        <taxon>Actinomycetota</taxon>
        <taxon>Actinomycetes</taxon>
        <taxon>Streptosporangiales</taxon>
        <taxon>Streptosporangiaceae</taxon>
        <taxon>Microbispora</taxon>
    </lineage>
</organism>